<reference evidence="8 9" key="1">
    <citation type="submission" date="2014-12" db="EMBL/GenBank/DDBJ databases">
        <title>Draft genome sequence of Cohnella kolymensis strain B-2846.</title>
        <authorList>
            <person name="Karlyshev A.V."/>
            <person name="Kudryashova E.B."/>
        </authorList>
    </citation>
    <scope>NUCLEOTIDE SEQUENCE [LARGE SCALE GENOMIC DNA]</scope>
    <source>
        <strain evidence="8 9">VKM B-2846</strain>
    </source>
</reference>
<comment type="function">
    <text evidence="5 6">Structural component of flagellum, the bacterial motility apparatus. Part of the rod structure of flagellar basal body.</text>
</comment>
<evidence type="ECO:0000256" key="4">
    <source>
        <dbReference type="ARBA" id="ARBA00023143"/>
    </source>
</evidence>
<evidence type="ECO:0000256" key="3">
    <source>
        <dbReference type="ARBA" id="ARBA00014376"/>
    </source>
</evidence>
<evidence type="ECO:0000256" key="5">
    <source>
        <dbReference type="ARBA" id="ARBA00024934"/>
    </source>
</evidence>
<name>A0ABR5A2I6_9BACL</name>
<keyword evidence="8" id="KW-0966">Cell projection</keyword>
<protein>
    <recommendedName>
        <fullName evidence="3 6">Flagellar basal body rod protein FlgB</fullName>
    </recommendedName>
</protein>
<keyword evidence="9" id="KW-1185">Reference proteome</keyword>
<evidence type="ECO:0000313" key="8">
    <source>
        <dbReference type="EMBL" id="KIL35282.1"/>
    </source>
</evidence>
<evidence type="ECO:0000313" key="9">
    <source>
        <dbReference type="Proteomes" id="UP000054526"/>
    </source>
</evidence>
<evidence type="ECO:0000256" key="6">
    <source>
        <dbReference type="PIRNR" id="PIRNR002889"/>
    </source>
</evidence>
<dbReference type="PANTHER" id="PTHR30435">
    <property type="entry name" value="FLAGELLAR PROTEIN"/>
    <property type="match status" value="1"/>
</dbReference>
<dbReference type="PIRSF" id="PIRSF002889">
    <property type="entry name" value="Rod_FlgB"/>
    <property type="match status" value="1"/>
</dbReference>
<dbReference type="InterPro" id="IPR019776">
    <property type="entry name" value="Flagellar_basal_body_rod_CS"/>
</dbReference>
<proteinExistence type="inferred from homology"/>
<comment type="subunit">
    <text evidence="6">The basal body constitutes a major portion of the flagellar organelle and consists of a number of rings mounted on a central rod.</text>
</comment>
<evidence type="ECO:0000256" key="2">
    <source>
        <dbReference type="ARBA" id="ARBA00009677"/>
    </source>
</evidence>
<comment type="subcellular location">
    <subcellularLocation>
        <location evidence="1 6">Bacterial flagellum basal body</location>
    </subcellularLocation>
</comment>
<dbReference type="PROSITE" id="PS00588">
    <property type="entry name" value="FLAGELLA_BB_ROD"/>
    <property type="match status" value="1"/>
</dbReference>
<evidence type="ECO:0000259" key="7">
    <source>
        <dbReference type="Pfam" id="PF00460"/>
    </source>
</evidence>
<dbReference type="EMBL" id="JXAL01000023">
    <property type="protein sequence ID" value="KIL35282.1"/>
    <property type="molecule type" value="Genomic_DNA"/>
</dbReference>
<keyword evidence="8" id="KW-0969">Cilium</keyword>
<comment type="caution">
    <text evidence="8">The sequence shown here is derived from an EMBL/GenBank/DDBJ whole genome shotgun (WGS) entry which is preliminary data.</text>
</comment>
<dbReference type="InterPro" id="IPR006300">
    <property type="entry name" value="FlgB"/>
</dbReference>
<feature type="domain" description="Flagellar basal body rod protein N-terminal" evidence="7">
    <location>
        <begin position="13"/>
        <end position="39"/>
    </location>
</feature>
<keyword evidence="8" id="KW-0282">Flagellum</keyword>
<dbReference type="InterPro" id="IPR001444">
    <property type="entry name" value="Flag_bb_rod_N"/>
</dbReference>
<organism evidence="8 9">
    <name type="scientific">Cohnella kolymensis</name>
    <dbReference type="NCBI Taxonomy" id="1590652"/>
    <lineage>
        <taxon>Bacteria</taxon>
        <taxon>Bacillati</taxon>
        <taxon>Bacillota</taxon>
        <taxon>Bacilli</taxon>
        <taxon>Bacillales</taxon>
        <taxon>Paenibacillaceae</taxon>
        <taxon>Cohnella</taxon>
    </lineage>
</organism>
<dbReference type="RefSeq" id="WP_041064642.1">
    <property type="nucleotide sequence ID" value="NZ_JXAL01000023.1"/>
</dbReference>
<keyword evidence="4 6" id="KW-0975">Bacterial flagellum</keyword>
<comment type="similarity">
    <text evidence="2 6">Belongs to the flagella basal body rod proteins family.</text>
</comment>
<sequence length="137" mass="15093">MNVLGGVAFQRLEGALQAASMRQRVLADNVANVDTPHFKRSDVAFEEMLSQAIGNDGSPMLAGRVTDPRHIPINGSYPVPSAQVVTDESTSININRNNVDIDKEMSLVAENQLRYNLFIQQVNHEVKMMRTGIDGRA</sequence>
<dbReference type="NCBIfam" id="TIGR01396">
    <property type="entry name" value="FlgB"/>
    <property type="match status" value="1"/>
</dbReference>
<dbReference type="Pfam" id="PF00460">
    <property type="entry name" value="Flg_bb_rod"/>
    <property type="match status" value="1"/>
</dbReference>
<dbReference type="Proteomes" id="UP000054526">
    <property type="component" value="Unassembled WGS sequence"/>
</dbReference>
<evidence type="ECO:0000256" key="1">
    <source>
        <dbReference type="ARBA" id="ARBA00004117"/>
    </source>
</evidence>
<accession>A0ABR5A2I6</accession>
<dbReference type="PANTHER" id="PTHR30435:SF12">
    <property type="entry name" value="FLAGELLAR BASAL BODY ROD PROTEIN FLGB"/>
    <property type="match status" value="1"/>
</dbReference>
<gene>
    <name evidence="8" type="ORF">SD71_14705</name>
</gene>